<evidence type="ECO:0000256" key="5">
    <source>
        <dbReference type="ARBA" id="ARBA00023078"/>
    </source>
</evidence>
<sequence length="184" mass="18942">MAATIATMSLVKPQTMATASRIKPTIRSKPVSIPLPTITAPPTASIIAGAVFSSLSLSDAAFAAQRLADLAESSDNRGLALLLPIVPALAWVLYNILPPALNQFNRMRSDKGVVVGLGISAAAAAGMMAAPLSASAGDVATIADAAAGDNRGLLLLFVVAPALAWVLYNILQPALNQLNRMRSE</sequence>
<dbReference type="GO" id="GO:0015979">
    <property type="term" value="P:photosynthesis"/>
    <property type="evidence" value="ECO:0007669"/>
    <property type="project" value="UniProtKB-KW"/>
</dbReference>
<keyword evidence="2" id="KW-0602">Photosynthesis</keyword>
<dbReference type="InterPro" id="IPR009388">
    <property type="entry name" value="PSII_PsbY"/>
</dbReference>
<comment type="subcellular location">
    <subcellularLocation>
        <location evidence="1">Membrane</location>
    </subcellularLocation>
</comment>
<keyword evidence="3 8" id="KW-0812">Transmembrane</keyword>
<dbReference type="PANTHER" id="PTHR34790:SF1">
    <property type="entry name" value="PHOTOSYSTEM II CORE COMPLEX PROTEINS PSBY, CHLOROPLASTIC"/>
    <property type="match status" value="1"/>
</dbReference>
<dbReference type="EMBL" id="JACMSC010000001">
    <property type="protein sequence ID" value="KAG6539227.1"/>
    <property type="molecule type" value="Genomic_DNA"/>
</dbReference>
<evidence type="ECO:0008006" key="11">
    <source>
        <dbReference type="Google" id="ProtNLM"/>
    </source>
</evidence>
<keyword evidence="10" id="KW-1185">Reference proteome</keyword>
<organism evidence="9 10">
    <name type="scientific">Zingiber officinale</name>
    <name type="common">Ginger</name>
    <name type="synonym">Amomum zingiber</name>
    <dbReference type="NCBI Taxonomy" id="94328"/>
    <lineage>
        <taxon>Eukaryota</taxon>
        <taxon>Viridiplantae</taxon>
        <taxon>Streptophyta</taxon>
        <taxon>Embryophyta</taxon>
        <taxon>Tracheophyta</taxon>
        <taxon>Spermatophyta</taxon>
        <taxon>Magnoliopsida</taxon>
        <taxon>Liliopsida</taxon>
        <taxon>Zingiberales</taxon>
        <taxon>Zingiberaceae</taxon>
        <taxon>Zingiber</taxon>
    </lineage>
</organism>
<keyword evidence="6 8" id="KW-0472">Membrane</keyword>
<dbReference type="HAMAP" id="MF_00717">
    <property type="entry name" value="PSII_PsbY"/>
    <property type="match status" value="2"/>
</dbReference>
<name>A0A8J5I0N3_ZINOF</name>
<dbReference type="AlphaFoldDB" id="A0A8J5I0N3"/>
<gene>
    <name evidence="9" type="ORF">ZIOFF_004382</name>
</gene>
<feature type="transmembrane region" description="Helical" evidence="8">
    <location>
        <begin position="152"/>
        <end position="171"/>
    </location>
</feature>
<evidence type="ECO:0000256" key="6">
    <source>
        <dbReference type="ARBA" id="ARBA00023136"/>
    </source>
</evidence>
<protein>
    <recommendedName>
        <fullName evidence="11">Photosystem II core complex proteins psbY, chloroplastic</fullName>
    </recommendedName>
</protein>
<evidence type="ECO:0000256" key="2">
    <source>
        <dbReference type="ARBA" id="ARBA00022531"/>
    </source>
</evidence>
<evidence type="ECO:0000256" key="8">
    <source>
        <dbReference type="SAM" id="Phobius"/>
    </source>
</evidence>
<dbReference type="OrthoDB" id="2016024at2759"/>
<dbReference type="GO" id="GO:0009534">
    <property type="term" value="C:chloroplast thylakoid"/>
    <property type="evidence" value="ECO:0007669"/>
    <property type="project" value="TreeGrafter"/>
</dbReference>
<dbReference type="GO" id="GO:0009523">
    <property type="term" value="C:photosystem II"/>
    <property type="evidence" value="ECO:0007669"/>
    <property type="project" value="UniProtKB-KW"/>
</dbReference>
<keyword evidence="4 8" id="KW-1133">Transmembrane helix</keyword>
<feature type="transmembrane region" description="Helical" evidence="8">
    <location>
        <begin position="113"/>
        <end position="132"/>
    </location>
</feature>
<dbReference type="GO" id="GO:0045454">
    <property type="term" value="P:cell redox homeostasis"/>
    <property type="evidence" value="ECO:0007669"/>
    <property type="project" value="TreeGrafter"/>
</dbReference>
<evidence type="ECO:0000313" key="9">
    <source>
        <dbReference type="EMBL" id="KAG6539227.1"/>
    </source>
</evidence>
<dbReference type="PANTHER" id="PTHR34790">
    <property type="entry name" value="PHOTOSYSTEM II CORE COMPLEX PROTEINS PSBY, CHLOROPLASTIC"/>
    <property type="match status" value="1"/>
</dbReference>
<keyword evidence="5" id="KW-0793">Thylakoid</keyword>
<evidence type="ECO:0000256" key="3">
    <source>
        <dbReference type="ARBA" id="ARBA00022692"/>
    </source>
</evidence>
<accession>A0A8J5I0N3</accession>
<proteinExistence type="inferred from homology"/>
<evidence type="ECO:0000256" key="1">
    <source>
        <dbReference type="ARBA" id="ARBA00004370"/>
    </source>
</evidence>
<dbReference type="GO" id="GO:0030145">
    <property type="term" value="F:manganese ion binding"/>
    <property type="evidence" value="ECO:0007669"/>
    <property type="project" value="InterPro"/>
</dbReference>
<reference evidence="9 10" key="1">
    <citation type="submission" date="2020-08" db="EMBL/GenBank/DDBJ databases">
        <title>Plant Genome Project.</title>
        <authorList>
            <person name="Zhang R.-G."/>
        </authorList>
    </citation>
    <scope>NUCLEOTIDE SEQUENCE [LARGE SCALE GENOMIC DNA]</scope>
    <source>
        <tissue evidence="9">Rhizome</tissue>
    </source>
</reference>
<dbReference type="Proteomes" id="UP000734854">
    <property type="component" value="Unassembled WGS sequence"/>
</dbReference>
<evidence type="ECO:0000256" key="4">
    <source>
        <dbReference type="ARBA" id="ARBA00022989"/>
    </source>
</evidence>
<evidence type="ECO:0000313" key="10">
    <source>
        <dbReference type="Proteomes" id="UP000734854"/>
    </source>
</evidence>
<dbReference type="Pfam" id="PF06298">
    <property type="entry name" value="PsbY"/>
    <property type="match status" value="2"/>
</dbReference>
<dbReference type="InterPro" id="IPR038760">
    <property type="entry name" value="PsbY_plant"/>
</dbReference>
<evidence type="ECO:0000256" key="7">
    <source>
        <dbReference type="ARBA" id="ARBA00023276"/>
    </source>
</evidence>
<comment type="caution">
    <text evidence="9">The sequence shown here is derived from an EMBL/GenBank/DDBJ whole genome shotgun (WGS) entry which is preliminary data.</text>
</comment>
<keyword evidence="7" id="KW-0604">Photosystem II</keyword>
<feature type="transmembrane region" description="Helical" evidence="8">
    <location>
        <begin position="79"/>
        <end position="101"/>
    </location>
</feature>